<dbReference type="InterPro" id="IPR011701">
    <property type="entry name" value="MFS"/>
</dbReference>
<keyword evidence="11" id="KW-1185">Reference proteome</keyword>
<feature type="transmembrane region" description="Helical" evidence="8">
    <location>
        <begin position="293"/>
        <end position="314"/>
    </location>
</feature>
<evidence type="ECO:0000256" key="8">
    <source>
        <dbReference type="RuleBase" id="RU365088"/>
    </source>
</evidence>
<feature type="transmembrane region" description="Helical" evidence="8">
    <location>
        <begin position="356"/>
        <end position="376"/>
    </location>
</feature>
<feature type="transmembrane region" description="Helical" evidence="8">
    <location>
        <begin position="226"/>
        <end position="245"/>
    </location>
</feature>
<comment type="subcellular location">
    <subcellularLocation>
        <location evidence="1 8">Cell membrane</location>
        <topology evidence="1 8">Multi-pass membrane protein</topology>
    </subcellularLocation>
</comment>
<dbReference type="InterPro" id="IPR036259">
    <property type="entry name" value="MFS_trans_sf"/>
</dbReference>
<comment type="similarity">
    <text evidence="2 8">Belongs to the major facilitator superfamily. Bcr/CmlA family.</text>
</comment>
<proteinExistence type="inferred from homology"/>
<keyword evidence="6 8" id="KW-1133">Transmembrane helix</keyword>
<evidence type="ECO:0000256" key="3">
    <source>
        <dbReference type="ARBA" id="ARBA00022448"/>
    </source>
</evidence>
<sequence length="409" mass="41712">MKTHSNSAAAGGAAIGRSHRLRLALILGSLSAFGPLSLDMYLPALPAMAGDLHTRASMVQLSLTACLLGLSLGQLFAGPISDVRGRRGPLLAGLAVYALTSLLCMIAPNIETLVALRFVQGAAGAAGIVLSRAIVRDLYSGSEMTRFFSTLMLINGAAPILAPIFGGQLLKFAPWPGVFLALALIGLAMLAAVWSGLPETLPADRRRRGGLRETFGTFRRLAADRLFIGVALTQGLVTAAMFAYISGSPFVLQNVHGVSEQTFSLIFAANGLGIIAAGQLAGRLAGRVPEQRLLLAGLTSAALGGFVLLGVTIAGGGLAFVLPALFLVVASVGMVSAAGTSLAMQRQGRSAGSASALLGVLSFVFGGAVSPLVGLGGSEADLPMAVAIAAAELGAIICYALLVRSHEAR</sequence>
<feature type="transmembrane region" description="Helical" evidence="8">
    <location>
        <begin position="178"/>
        <end position="197"/>
    </location>
</feature>
<dbReference type="Proteomes" id="UP001596528">
    <property type="component" value="Unassembled WGS sequence"/>
</dbReference>
<dbReference type="SUPFAM" id="SSF103473">
    <property type="entry name" value="MFS general substrate transporter"/>
    <property type="match status" value="1"/>
</dbReference>
<keyword evidence="7 8" id="KW-0472">Membrane</keyword>
<gene>
    <name evidence="10" type="ORF">ACFQWB_05180</name>
</gene>
<feature type="transmembrane region" description="Helical" evidence="8">
    <location>
        <begin position="382"/>
        <end position="403"/>
    </location>
</feature>
<dbReference type="EMBL" id="JBHTGQ010000011">
    <property type="protein sequence ID" value="MFC7749336.1"/>
    <property type="molecule type" value="Genomic_DNA"/>
</dbReference>
<dbReference type="InterPro" id="IPR004812">
    <property type="entry name" value="Efflux_drug-R_Bcr/CmlA"/>
</dbReference>
<dbReference type="PANTHER" id="PTHR23502:SF132">
    <property type="entry name" value="POLYAMINE TRANSPORTER 2-RELATED"/>
    <property type="match status" value="1"/>
</dbReference>
<keyword evidence="3 8" id="KW-0813">Transport</keyword>
<evidence type="ECO:0000256" key="5">
    <source>
        <dbReference type="ARBA" id="ARBA00022692"/>
    </source>
</evidence>
<reference evidence="11" key="1">
    <citation type="journal article" date="2019" name="Int. J. Syst. Evol. Microbiol.">
        <title>The Global Catalogue of Microorganisms (GCM) 10K type strain sequencing project: providing services to taxonomists for standard genome sequencing and annotation.</title>
        <authorList>
            <consortium name="The Broad Institute Genomics Platform"/>
            <consortium name="The Broad Institute Genome Sequencing Center for Infectious Disease"/>
            <person name="Wu L."/>
            <person name="Ma J."/>
        </authorList>
    </citation>
    <scope>NUCLEOTIDE SEQUENCE [LARGE SCALE GENOMIC DNA]</scope>
    <source>
        <strain evidence="11">JCM 18657</strain>
    </source>
</reference>
<feature type="transmembrane region" description="Helical" evidence="8">
    <location>
        <begin position="320"/>
        <end position="344"/>
    </location>
</feature>
<dbReference type="Pfam" id="PF07690">
    <property type="entry name" value="MFS_1"/>
    <property type="match status" value="1"/>
</dbReference>
<feature type="domain" description="Major facilitator superfamily (MFS) profile" evidence="9">
    <location>
        <begin position="20"/>
        <end position="406"/>
    </location>
</feature>
<evidence type="ECO:0000256" key="1">
    <source>
        <dbReference type="ARBA" id="ARBA00004651"/>
    </source>
</evidence>
<comment type="caution">
    <text evidence="10">The sequence shown here is derived from an EMBL/GenBank/DDBJ whole genome shotgun (WGS) entry which is preliminary data.</text>
</comment>
<evidence type="ECO:0000259" key="9">
    <source>
        <dbReference type="PROSITE" id="PS50850"/>
    </source>
</evidence>
<feature type="transmembrane region" description="Helical" evidence="8">
    <location>
        <begin position="89"/>
        <end position="108"/>
    </location>
</feature>
<dbReference type="InterPro" id="IPR020846">
    <property type="entry name" value="MFS_dom"/>
</dbReference>
<dbReference type="CDD" id="cd17320">
    <property type="entry name" value="MFS_MdfA_MDR_like"/>
    <property type="match status" value="1"/>
</dbReference>
<evidence type="ECO:0000313" key="10">
    <source>
        <dbReference type="EMBL" id="MFC7749336.1"/>
    </source>
</evidence>
<dbReference type="NCBIfam" id="TIGR00710">
    <property type="entry name" value="efflux_Bcr_CflA"/>
    <property type="match status" value="1"/>
</dbReference>
<protein>
    <recommendedName>
        <fullName evidence="8">Bcr/CflA family efflux transporter</fullName>
    </recommendedName>
</protein>
<dbReference type="PANTHER" id="PTHR23502">
    <property type="entry name" value="MAJOR FACILITATOR SUPERFAMILY"/>
    <property type="match status" value="1"/>
</dbReference>
<evidence type="ECO:0000256" key="6">
    <source>
        <dbReference type="ARBA" id="ARBA00022989"/>
    </source>
</evidence>
<accession>A0ABW2V211</accession>
<feature type="transmembrane region" description="Helical" evidence="8">
    <location>
        <begin position="147"/>
        <end position="166"/>
    </location>
</feature>
<evidence type="ECO:0000256" key="4">
    <source>
        <dbReference type="ARBA" id="ARBA00022475"/>
    </source>
</evidence>
<feature type="transmembrane region" description="Helical" evidence="8">
    <location>
        <begin position="21"/>
        <end position="38"/>
    </location>
</feature>
<evidence type="ECO:0000256" key="7">
    <source>
        <dbReference type="ARBA" id="ARBA00023136"/>
    </source>
</evidence>
<keyword evidence="5 8" id="KW-0812">Transmembrane</keyword>
<evidence type="ECO:0000256" key="2">
    <source>
        <dbReference type="ARBA" id="ARBA00006236"/>
    </source>
</evidence>
<name>A0ABW2V211_9BACL</name>
<dbReference type="PROSITE" id="PS50850">
    <property type="entry name" value="MFS"/>
    <property type="match status" value="1"/>
</dbReference>
<feature type="transmembrane region" description="Helical" evidence="8">
    <location>
        <begin position="58"/>
        <end position="77"/>
    </location>
</feature>
<organism evidence="10 11">
    <name type="scientific">Paenibacillus thermoaerophilus</name>
    <dbReference type="NCBI Taxonomy" id="1215385"/>
    <lineage>
        <taxon>Bacteria</taxon>
        <taxon>Bacillati</taxon>
        <taxon>Bacillota</taxon>
        <taxon>Bacilli</taxon>
        <taxon>Bacillales</taxon>
        <taxon>Paenibacillaceae</taxon>
        <taxon>Paenibacillus</taxon>
    </lineage>
</organism>
<dbReference type="RefSeq" id="WP_138789584.1">
    <property type="nucleotide sequence ID" value="NZ_JBHTGQ010000011.1"/>
</dbReference>
<keyword evidence="4 8" id="KW-1003">Cell membrane</keyword>
<feature type="transmembrane region" description="Helical" evidence="8">
    <location>
        <begin position="114"/>
        <end position="135"/>
    </location>
</feature>
<evidence type="ECO:0000313" key="11">
    <source>
        <dbReference type="Proteomes" id="UP001596528"/>
    </source>
</evidence>
<feature type="transmembrane region" description="Helical" evidence="8">
    <location>
        <begin position="265"/>
        <end position="286"/>
    </location>
</feature>
<dbReference type="Gene3D" id="1.20.1720.10">
    <property type="entry name" value="Multidrug resistance protein D"/>
    <property type="match status" value="1"/>
</dbReference>